<evidence type="ECO:0000313" key="3">
    <source>
        <dbReference type="Proteomes" id="UP001454036"/>
    </source>
</evidence>
<accession>A0AAV3QM49</accession>
<feature type="chain" id="PRO_5043763791" evidence="1">
    <location>
        <begin position="16"/>
        <end position="308"/>
    </location>
</feature>
<evidence type="ECO:0000256" key="1">
    <source>
        <dbReference type="SAM" id="SignalP"/>
    </source>
</evidence>
<dbReference type="EMBL" id="BAABME010004988">
    <property type="protein sequence ID" value="GAA0164246.1"/>
    <property type="molecule type" value="Genomic_DNA"/>
</dbReference>
<reference evidence="2 3" key="1">
    <citation type="submission" date="2024-01" db="EMBL/GenBank/DDBJ databases">
        <title>The complete chloroplast genome sequence of Lithospermum erythrorhizon: insights into the phylogenetic relationship among Boraginaceae species and the maternal lineages of purple gromwells.</title>
        <authorList>
            <person name="Okada T."/>
            <person name="Watanabe K."/>
        </authorList>
    </citation>
    <scope>NUCLEOTIDE SEQUENCE [LARGE SCALE GENOMIC DNA]</scope>
</reference>
<gene>
    <name evidence="2" type="ORF">LIER_19931</name>
</gene>
<comment type="caution">
    <text evidence="2">The sequence shown here is derived from an EMBL/GenBank/DDBJ whole genome shotgun (WGS) entry which is preliminary data.</text>
</comment>
<dbReference type="AlphaFoldDB" id="A0AAV3QM49"/>
<organism evidence="2 3">
    <name type="scientific">Lithospermum erythrorhizon</name>
    <name type="common">Purple gromwell</name>
    <name type="synonym">Lithospermum officinale var. erythrorhizon</name>
    <dbReference type="NCBI Taxonomy" id="34254"/>
    <lineage>
        <taxon>Eukaryota</taxon>
        <taxon>Viridiplantae</taxon>
        <taxon>Streptophyta</taxon>
        <taxon>Embryophyta</taxon>
        <taxon>Tracheophyta</taxon>
        <taxon>Spermatophyta</taxon>
        <taxon>Magnoliopsida</taxon>
        <taxon>eudicotyledons</taxon>
        <taxon>Gunneridae</taxon>
        <taxon>Pentapetalae</taxon>
        <taxon>asterids</taxon>
        <taxon>lamiids</taxon>
        <taxon>Boraginales</taxon>
        <taxon>Boraginaceae</taxon>
        <taxon>Boraginoideae</taxon>
        <taxon>Lithospermeae</taxon>
        <taxon>Lithospermum</taxon>
    </lineage>
</organism>
<dbReference type="Proteomes" id="UP001454036">
    <property type="component" value="Unassembled WGS sequence"/>
</dbReference>
<feature type="signal peptide" evidence="1">
    <location>
        <begin position="1"/>
        <end position="15"/>
    </location>
</feature>
<keyword evidence="3" id="KW-1185">Reference proteome</keyword>
<sequence length="308" mass="34632">MWVSIIGFDSACLLACMTPTTELFLTSFSQCIQKDGFLYFSVQTDMKGFYEAFSSKVEPGTWRPFLFYASGEGLPPEVPSDFVAHPKSNSALPRSAKHKADAHAFSTYWEDKSPMPLHFYSDRSVLKADGLFPIAEAKPRALEALRVSFCLQPPEPVVVASSSEEDEVPSSLLRRIPRRPHQNLRPDGPIFPQFLREILHPYVLLLQGIVARVPCIKGMRPVSSASRPWDLLWRLTERQHQAQVMEATLEGIRTTDGLEELVQSSDMGLDLLFRHFSRALERTIQVVQAKLEDTGLDVPSSLWDVVLG</sequence>
<evidence type="ECO:0000313" key="2">
    <source>
        <dbReference type="EMBL" id="GAA0164246.1"/>
    </source>
</evidence>
<protein>
    <submittedName>
        <fullName evidence="2">Uncharacterized protein</fullName>
    </submittedName>
</protein>
<name>A0AAV3QM49_LITER</name>
<proteinExistence type="predicted"/>
<keyword evidence="1" id="KW-0732">Signal</keyword>